<protein>
    <recommendedName>
        <fullName evidence="1">DUF397 domain-containing protein</fullName>
    </recommendedName>
</protein>
<dbReference type="RefSeq" id="WP_007383941.1">
    <property type="nucleotide sequence ID" value="NZ_CM000951.1"/>
</dbReference>
<evidence type="ECO:0000259" key="1">
    <source>
        <dbReference type="Pfam" id="PF04149"/>
    </source>
</evidence>
<dbReference type="EMBL" id="CM000951">
    <property type="protein sequence ID" value="EDY55062.1"/>
    <property type="molecule type" value="Genomic_DNA"/>
</dbReference>
<proteinExistence type="predicted"/>
<dbReference type="AlphaFoldDB" id="B5HQF7"/>
<organism evidence="2 3">
    <name type="scientific">Streptomyces sviceus (strain ATCC 29083 / DSM 924 / JCM 4929 / NBRC 13980 / NCIMB 11184 / NRRL 5439 / UC 5370)</name>
    <dbReference type="NCBI Taxonomy" id="463191"/>
    <lineage>
        <taxon>Bacteria</taxon>
        <taxon>Bacillati</taxon>
        <taxon>Actinomycetota</taxon>
        <taxon>Actinomycetes</taxon>
        <taxon>Kitasatosporales</taxon>
        <taxon>Streptomycetaceae</taxon>
        <taxon>Streptomyces</taxon>
    </lineage>
</organism>
<feature type="domain" description="DUF397" evidence="1">
    <location>
        <begin position="6"/>
        <end position="56"/>
    </location>
</feature>
<sequence>MTIEKLNWFKSSYSSGEGGQCLEVAATPHTIHLRDSKNPTGPHLTLSPTAWSAFLSPTAATARSH</sequence>
<keyword evidence="3" id="KW-1185">Reference proteome</keyword>
<dbReference type="InterPro" id="IPR007278">
    <property type="entry name" value="DUF397"/>
</dbReference>
<evidence type="ECO:0000313" key="2">
    <source>
        <dbReference type="EMBL" id="EDY55062.1"/>
    </source>
</evidence>
<dbReference type="OrthoDB" id="4562195at2"/>
<dbReference type="Proteomes" id="UP000002785">
    <property type="component" value="Chromosome"/>
</dbReference>
<name>B5HQF7_STRX2</name>
<accession>B5HQF7</accession>
<reference evidence="2" key="1">
    <citation type="submission" date="2009-10" db="EMBL/GenBank/DDBJ databases">
        <title>The genome sequence of Streptomyces sviceus strain ATCC 29083.</title>
        <authorList>
            <consortium name="The Broad Institute Genome Sequencing Platform"/>
            <consortium name="Broad Institute Microbial Sequencing Center"/>
            <person name="Fischbach M."/>
            <person name="Godfrey P."/>
            <person name="Ward D."/>
            <person name="Young S."/>
            <person name="Zeng Q."/>
            <person name="Koehrsen M."/>
            <person name="Alvarado L."/>
            <person name="Berlin A.M."/>
            <person name="Bochicchio J."/>
            <person name="Borenstein D."/>
            <person name="Chapman S.B."/>
            <person name="Chen Z."/>
            <person name="Engels R."/>
            <person name="Freedman E."/>
            <person name="Gellesch M."/>
            <person name="Goldberg J."/>
            <person name="Griggs A."/>
            <person name="Gujja S."/>
            <person name="Heilman E.R."/>
            <person name="Heiman D.I."/>
            <person name="Hepburn T.A."/>
            <person name="Howarth C."/>
            <person name="Jen D."/>
            <person name="Larson L."/>
            <person name="Lewis B."/>
            <person name="Mehta T."/>
            <person name="Park D."/>
            <person name="Pearson M."/>
            <person name="Richards J."/>
            <person name="Roberts A."/>
            <person name="Saif S."/>
            <person name="Shea T.D."/>
            <person name="Shenoy N."/>
            <person name="Sisk P."/>
            <person name="Stolte C."/>
            <person name="Sykes S.N."/>
            <person name="Thomson T."/>
            <person name="Walk T."/>
            <person name="White J."/>
            <person name="Yandava C."/>
            <person name="Straight P."/>
            <person name="Clardy J."/>
            <person name="Hung D."/>
            <person name="Kolter R."/>
            <person name="Mekalanos J."/>
            <person name="Walker S."/>
            <person name="Walsh C.T."/>
            <person name="Wieland-Brown L.C."/>
            <person name="Haas B."/>
            <person name="Nusbaum C."/>
            <person name="Birren B."/>
        </authorList>
    </citation>
    <scope>NUCLEOTIDE SEQUENCE [LARGE SCALE GENOMIC DNA]</scope>
    <source>
        <strain evidence="2">ATCC 29083</strain>
    </source>
</reference>
<gene>
    <name evidence="2" type="ORF">SSEG_08713</name>
</gene>
<evidence type="ECO:0000313" key="3">
    <source>
        <dbReference type="Proteomes" id="UP000002785"/>
    </source>
</evidence>
<dbReference type="Pfam" id="PF04149">
    <property type="entry name" value="DUF397"/>
    <property type="match status" value="1"/>
</dbReference>
<dbReference type="HOGENOM" id="CLU_131550_2_1_11"/>